<proteinExistence type="predicted"/>
<dbReference type="AlphaFoldDB" id="A0A8H5M513"/>
<accession>A0A8H5M513</accession>
<feature type="signal peptide" evidence="1">
    <location>
        <begin position="1"/>
        <end position="24"/>
    </location>
</feature>
<evidence type="ECO:0000313" key="3">
    <source>
        <dbReference type="Proteomes" id="UP000518752"/>
    </source>
</evidence>
<dbReference type="OrthoDB" id="2897216at2759"/>
<dbReference type="Proteomes" id="UP000518752">
    <property type="component" value="Unassembled WGS sequence"/>
</dbReference>
<evidence type="ECO:0000313" key="2">
    <source>
        <dbReference type="EMBL" id="KAF5381143.1"/>
    </source>
</evidence>
<keyword evidence="3" id="KW-1185">Reference proteome</keyword>
<comment type="caution">
    <text evidence="2">The sequence shown here is derived from an EMBL/GenBank/DDBJ whole genome shotgun (WGS) entry which is preliminary data.</text>
</comment>
<protein>
    <submittedName>
        <fullName evidence="2">Uncharacterized protein</fullName>
    </submittedName>
</protein>
<gene>
    <name evidence="2" type="ORF">D9757_009433</name>
</gene>
<feature type="chain" id="PRO_5034272775" evidence="1">
    <location>
        <begin position="25"/>
        <end position="170"/>
    </location>
</feature>
<sequence length="170" mass="18062">MYLRFLMASVIVTIVVGAALQTSAVTISCTPDFGDRAVSIVTKSGKMEWGWGSGLNPVGPEYQVASNDVAEFYVYYPLTLPGPVSSAGYHFQTARSTDVLSVNEGLDLQFPLMLTWTAGEGSSFTTTCSDCFPSSSKSTLGSDCVISLVNSSLCVRVNNETIEISSSVSL</sequence>
<dbReference type="PROSITE" id="PS51257">
    <property type="entry name" value="PROKAR_LIPOPROTEIN"/>
    <property type="match status" value="1"/>
</dbReference>
<reference evidence="2 3" key="1">
    <citation type="journal article" date="2020" name="ISME J.">
        <title>Uncovering the hidden diversity of litter-decomposition mechanisms in mushroom-forming fungi.</title>
        <authorList>
            <person name="Floudas D."/>
            <person name="Bentzer J."/>
            <person name="Ahren D."/>
            <person name="Johansson T."/>
            <person name="Persson P."/>
            <person name="Tunlid A."/>
        </authorList>
    </citation>
    <scope>NUCLEOTIDE SEQUENCE [LARGE SCALE GENOMIC DNA]</scope>
    <source>
        <strain evidence="2 3">CBS 406.79</strain>
    </source>
</reference>
<dbReference type="EMBL" id="JAACJN010000061">
    <property type="protein sequence ID" value="KAF5381143.1"/>
    <property type="molecule type" value="Genomic_DNA"/>
</dbReference>
<organism evidence="2 3">
    <name type="scientific">Collybiopsis confluens</name>
    <dbReference type="NCBI Taxonomy" id="2823264"/>
    <lineage>
        <taxon>Eukaryota</taxon>
        <taxon>Fungi</taxon>
        <taxon>Dikarya</taxon>
        <taxon>Basidiomycota</taxon>
        <taxon>Agaricomycotina</taxon>
        <taxon>Agaricomycetes</taxon>
        <taxon>Agaricomycetidae</taxon>
        <taxon>Agaricales</taxon>
        <taxon>Marasmiineae</taxon>
        <taxon>Omphalotaceae</taxon>
        <taxon>Collybiopsis</taxon>
    </lineage>
</organism>
<keyword evidence="1" id="KW-0732">Signal</keyword>
<evidence type="ECO:0000256" key="1">
    <source>
        <dbReference type="SAM" id="SignalP"/>
    </source>
</evidence>
<name>A0A8H5M513_9AGAR</name>